<accession>A0ACC1PW73</accession>
<name>A0ACC1PW73_9APHY</name>
<reference evidence="1" key="1">
    <citation type="submission" date="2022-08" db="EMBL/GenBank/DDBJ databases">
        <title>Genome Sequence of Pycnoporus sanguineus.</title>
        <authorList>
            <person name="Buettner E."/>
        </authorList>
    </citation>
    <scope>NUCLEOTIDE SEQUENCE</scope>
    <source>
        <strain evidence="1">CG-C14</strain>
    </source>
</reference>
<sequence>MITALQSLGSLYTPSRTSSYASPASTTLAQRRRRDAGAPPSRICHSSMFIECTQVQQPHRGPETPCVPRSRRTARPRPFIDGDANNANGLRTRPTAGIISSGGLGSCEDFLGEIDAASGVRLRARFATNAPEVLQMIARRTSRRMWTPPANKL</sequence>
<dbReference type="EMBL" id="JANSHE010001437">
    <property type="protein sequence ID" value="KAJ3002689.1"/>
    <property type="molecule type" value="Genomic_DNA"/>
</dbReference>
<evidence type="ECO:0000313" key="1">
    <source>
        <dbReference type="EMBL" id="KAJ3002689.1"/>
    </source>
</evidence>
<organism evidence="1 2">
    <name type="scientific">Trametes sanguinea</name>
    <dbReference type="NCBI Taxonomy" id="158606"/>
    <lineage>
        <taxon>Eukaryota</taxon>
        <taxon>Fungi</taxon>
        <taxon>Dikarya</taxon>
        <taxon>Basidiomycota</taxon>
        <taxon>Agaricomycotina</taxon>
        <taxon>Agaricomycetes</taxon>
        <taxon>Polyporales</taxon>
        <taxon>Polyporaceae</taxon>
        <taxon>Trametes</taxon>
    </lineage>
</organism>
<gene>
    <name evidence="1" type="ORF">NUW54_g5711</name>
</gene>
<dbReference type="Proteomes" id="UP001144978">
    <property type="component" value="Unassembled WGS sequence"/>
</dbReference>
<evidence type="ECO:0000313" key="2">
    <source>
        <dbReference type="Proteomes" id="UP001144978"/>
    </source>
</evidence>
<keyword evidence="2" id="KW-1185">Reference proteome</keyword>
<comment type="caution">
    <text evidence="1">The sequence shown here is derived from an EMBL/GenBank/DDBJ whole genome shotgun (WGS) entry which is preliminary data.</text>
</comment>
<protein>
    <submittedName>
        <fullName evidence="1">Uncharacterized protein</fullName>
    </submittedName>
</protein>
<proteinExistence type="predicted"/>